<evidence type="ECO:0000256" key="5">
    <source>
        <dbReference type="ARBA" id="ARBA00023128"/>
    </source>
</evidence>
<dbReference type="InterPro" id="IPR000795">
    <property type="entry name" value="T_Tr_GTP-bd_dom"/>
</dbReference>
<evidence type="ECO:0000256" key="2">
    <source>
        <dbReference type="ARBA" id="ARBA00022741"/>
    </source>
</evidence>
<dbReference type="PRINTS" id="PR00315">
    <property type="entry name" value="ELONGATNFCT"/>
</dbReference>
<comment type="similarity">
    <text evidence="8">Belongs to the GTP-binding elongation factor family. LepA subfamily.</text>
</comment>
<dbReference type="GO" id="GO:0005525">
    <property type="term" value="F:GTP binding"/>
    <property type="evidence" value="ECO:0007669"/>
    <property type="project" value="UniProtKB-UniRule"/>
</dbReference>
<dbReference type="EMBL" id="HBHK01010943">
    <property type="protein sequence ID" value="CAD9680314.1"/>
    <property type="molecule type" value="Transcribed_RNA"/>
</dbReference>
<dbReference type="InterPro" id="IPR009000">
    <property type="entry name" value="Transl_B-barrel_sf"/>
</dbReference>
<feature type="binding site" evidence="8">
    <location>
        <begin position="155"/>
        <end position="159"/>
    </location>
    <ligand>
        <name>GTP</name>
        <dbReference type="ChEBI" id="CHEBI:37565"/>
    </ligand>
</feature>
<dbReference type="InterPro" id="IPR005225">
    <property type="entry name" value="Small_GTP-bd"/>
</dbReference>
<dbReference type="InterPro" id="IPR035654">
    <property type="entry name" value="LepA_IV"/>
</dbReference>
<feature type="domain" description="Tr-type G" evidence="9">
    <location>
        <begin position="84"/>
        <end position="262"/>
    </location>
</feature>
<dbReference type="FunFam" id="3.30.70.870:FF:000004">
    <property type="entry name" value="Translation factor GUF1, mitochondrial"/>
    <property type="match status" value="1"/>
</dbReference>
<keyword evidence="6 8" id="KW-0342">GTP-binding</keyword>
<reference evidence="10" key="1">
    <citation type="submission" date="2021-01" db="EMBL/GenBank/DDBJ databases">
        <authorList>
            <person name="Corre E."/>
            <person name="Pelletier E."/>
            <person name="Niang G."/>
            <person name="Scheremetjew M."/>
            <person name="Finn R."/>
            <person name="Kale V."/>
            <person name="Holt S."/>
            <person name="Cochrane G."/>
            <person name="Meng A."/>
            <person name="Brown T."/>
            <person name="Cohen L."/>
        </authorList>
    </citation>
    <scope>NUCLEOTIDE SEQUENCE</scope>
    <source>
        <strain evidence="10">NY070348D</strain>
    </source>
</reference>
<comment type="subcellular location">
    <subcellularLocation>
        <location evidence="8">Mitochondrion inner membrane</location>
        <topology evidence="8">Peripheral membrane protein</topology>
        <orientation evidence="8">Matrix side</orientation>
    </subcellularLocation>
</comment>
<keyword evidence="7 8" id="KW-0472">Membrane</keyword>
<dbReference type="AlphaFoldDB" id="A0A7S2RTJ3"/>
<dbReference type="Gene3D" id="3.30.70.870">
    <property type="entry name" value="Elongation Factor G (Translational Gtpase), domain 3"/>
    <property type="match status" value="1"/>
</dbReference>
<gene>
    <name evidence="10" type="ORF">QSP1433_LOCUS6872</name>
</gene>
<protein>
    <recommendedName>
        <fullName evidence="8">Translation factor GUF1 homolog, mitochondrial</fullName>
        <ecNumber evidence="8">3.6.5.n1</ecNumber>
    </recommendedName>
    <alternativeName>
        <fullName evidence="8">Elongation factor 4 homolog</fullName>
        <shortName evidence="8">EF-4</shortName>
    </alternativeName>
    <alternativeName>
        <fullName evidence="8">GTPase GUF1 homolog</fullName>
    </alternativeName>
    <alternativeName>
        <fullName evidence="8">Ribosomal back-translocase</fullName>
    </alternativeName>
</protein>
<evidence type="ECO:0000256" key="4">
    <source>
        <dbReference type="ARBA" id="ARBA00022801"/>
    </source>
</evidence>
<dbReference type="Gene3D" id="2.40.30.10">
    <property type="entry name" value="Translation factors"/>
    <property type="match status" value="1"/>
</dbReference>
<dbReference type="PROSITE" id="PS51722">
    <property type="entry name" value="G_TR_2"/>
    <property type="match status" value="1"/>
</dbReference>
<evidence type="ECO:0000256" key="1">
    <source>
        <dbReference type="ARBA" id="ARBA00005454"/>
    </source>
</evidence>
<dbReference type="InterPro" id="IPR038363">
    <property type="entry name" value="LepA_C_sf"/>
</dbReference>
<dbReference type="Pfam" id="PF06421">
    <property type="entry name" value="LepA_C"/>
    <property type="match status" value="1"/>
</dbReference>
<dbReference type="FunFam" id="3.30.70.240:FF:000007">
    <property type="entry name" value="Translation factor GUF1, mitochondrial"/>
    <property type="match status" value="1"/>
</dbReference>
<name>A0A7S2RTJ3_9STRA</name>
<dbReference type="CDD" id="cd03709">
    <property type="entry name" value="lepA_C"/>
    <property type="match status" value="1"/>
</dbReference>
<comment type="similarity">
    <text evidence="1">Belongs to the TRAFAC class translation factor GTPase superfamily. Classic translation factor GTPase family. LepA subfamily.</text>
</comment>
<dbReference type="HAMAP" id="MF_00071">
    <property type="entry name" value="LepA"/>
    <property type="match status" value="1"/>
</dbReference>
<dbReference type="GO" id="GO:0006412">
    <property type="term" value="P:translation"/>
    <property type="evidence" value="ECO:0007669"/>
    <property type="project" value="UniProtKB-KW"/>
</dbReference>
<dbReference type="InterPro" id="IPR000640">
    <property type="entry name" value="EFG_V-like"/>
</dbReference>
<keyword evidence="2 8" id="KW-0547">Nucleotide-binding</keyword>
<dbReference type="GO" id="GO:0005743">
    <property type="term" value="C:mitochondrial inner membrane"/>
    <property type="evidence" value="ECO:0007669"/>
    <property type="project" value="UniProtKB-SubCell"/>
</dbReference>
<evidence type="ECO:0000259" key="9">
    <source>
        <dbReference type="PROSITE" id="PS51722"/>
    </source>
</evidence>
<dbReference type="Gene3D" id="3.30.70.240">
    <property type="match status" value="1"/>
</dbReference>
<dbReference type="PANTHER" id="PTHR43512:SF7">
    <property type="entry name" value="TRANSLATION FACTOR GUF1, MITOCHONDRIAL"/>
    <property type="match status" value="1"/>
</dbReference>
<evidence type="ECO:0000256" key="6">
    <source>
        <dbReference type="ARBA" id="ARBA00023134"/>
    </source>
</evidence>
<dbReference type="InterPro" id="IPR035647">
    <property type="entry name" value="EFG_III/V"/>
</dbReference>
<dbReference type="InterPro" id="IPR006297">
    <property type="entry name" value="EF-4"/>
</dbReference>
<organism evidence="10">
    <name type="scientific">Mucochytrium quahogii</name>
    <dbReference type="NCBI Taxonomy" id="96639"/>
    <lineage>
        <taxon>Eukaryota</taxon>
        <taxon>Sar</taxon>
        <taxon>Stramenopiles</taxon>
        <taxon>Bigyra</taxon>
        <taxon>Labyrinthulomycetes</taxon>
        <taxon>Thraustochytrida</taxon>
        <taxon>Thraustochytriidae</taxon>
        <taxon>Mucochytrium</taxon>
    </lineage>
</organism>
<dbReference type="Gene3D" id="3.30.70.2570">
    <property type="entry name" value="Elongation factor 4, C-terminal domain"/>
    <property type="match status" value="1"/>
</dbReference>
<dbReference type="GO" id="GO:0005759">
    <property type="term" value="C:mitochondrial matrix"/>
    <property type="evidence" value="ECO:0007669"/>
    <property type="project" value="UniProtKB-UniRule"/>
</dbReference>
<dbReference type="CDD" id="cd16260">
    <property type="entry name" value="EF4_III"/>
    <property type="match status" value="1"/>
</dbReference>
<dbReference type="InterPro" id="IPR027417">
    <property type="entry name" value="P-loop_NTPase"/>
</dbReference>
<evidence type="ECO:0000313" key="10">
    <source>
        <dbReference type="EMBL" id="CAD9680314.1"/>
    </source>
</evidence>
<dbReference type="PANTHER" id="PTHR43512">
    <property type="entry name" value="TRANSLATION FACTOR GUF1-RELATED"/>
    <property type="match status" value="1"/>
</dbReference>
<evidence type="ECO:0000256" key="8">
    <source>
        <dbReference type="HAMAP-Rule" id="MF_03137"/>
    </source>
</evidence>
<keyword evidence="3 8" id="KW-0999">Mitochondrion inner membrane</keyword>
<dbReference type="GO" id="GO:0045727">
    <property type="term" value="P:positive regulation of translation"/>
    <property type="evidence" value="ECO:0007669"/>
    <property type="project" value="UniProtKB-UniRule"/>
</dbReference>
<dbReference type="Pfam" id="PF00679">
    <property type="entry name" value="EFG_C"/>
    <property type="match status" value="1"/>
</dbReference>
<dbReference type="SUPFAM" id="SSF54980">
    <property type="entry name" value="EF-G C-terminal domain-like"/>
    <property type="match status" value="2"/>
</dbReference>
<evidence type="ECO:0000256" key="3">
    <source>
        <dbReference type="ARBA" id="ARBA00022792"/>
    </source>
</evidence>
<dbReference type="GO" id="GO:0097177">
    <property type="term" value="F:mitochondrial ribosome binding"/>
    <property type="evidence" value="ECO:0007669"/>
    <property type="project" value="TreeGrafter"/>
</dbReference>
<dbReference type="FunFam" id="3.30.70.2570:FF:000001">
    <property type="entry name" value="Translation factor GUF1, mitochondrial"/>
    <property type="match status" value="1"/>
</dbReference>
<evidence type="ECO:0000256" key="7">
    <source>
        <dbReference type="ARBA" id="ARBA00023136"/>
    </source>
</evidence>
<dbReference type="EC" id="3.6.5.n1" evidence="8"/>
<dbReference type="GO" id="GO:0003924">
    <property type="term" value="F:GTPase activity"/>
    <property type="evidence" value="ECO:0007669"/>
    <property type="project" value="UniProtKB-UniRule"/>
</dbReference>
<dbReference type="NCBIfam" id="TIGR01393">
    <property type="entry name" value="lepA"/>
    <property type="match status" value="1"/>
</dbReference>
<keyword evidence="5 8" id="KW-0496">Mitochondrion</keyword>
<comment type="function">
    <text evidence="8">Promotes mitochondrial protein synthesis. May act as a fidelity factor of the translation reaction, by catalyzing a one-codon backward translocation of tRNAs on improperly translocated ribosomes. Binds to mitochondrial ribosomes in a GTP-dependent manner.</text>
</comment>
<accession>A0A7S2RTJ3</accession>
<dbReference type="SUPFAM" id="SSF52540">
    <property type="entry name" value="P-loop containing nucleoside triphosphate hydrolases"/>
    <property type="match status" value="1"/>
</dbReference>
<keyword evidence="8" id="KW-0648">Protein biosynthesis</keyword>
<proteinExistence type="inferred from homology"/>
<sequence length="703" mass="78314">MTHGMTCAYVSKLSSFSTMWRHDLGFVKNATLRAPRSGLWSTVVAPHSYRVNARTVCCRYFASAAHDGEEGTMSPEAIARIPVERMRNFSIIAHVDHGKSTLADRLLELAGNVKLDTGGERQLLDDLKVERERGITVKARTASMLFDGHLINLVDTPGHVDFDYEVKRSLKSCQGALLLVDATQGVQAQTLANYNSAKDCGLEIIPVLTKMDLPHSDPAMALDQIEKAFGIKDDRVIWTSAKSGEGCEEILPAIIKYVPPPRNSISEYSESLQEEIKNSKFRGTIVDSWYDKYKGTVCLVSVDHGEIGLEDTFLTDSQILLGDVKKTSMFSINGVGLLVPQPEPHKFLRAGQVGYVTAGIKDGKLARVGDYISDNPMALTKNKGHLERKRVLSTPKLFASIYPIDSVDYEDLRKSIDRLLLNDASVIVRGESSGALGHGFRCGFLGKLHMEVFFQRLKDEFNADVIATAPAVPYDAVMKDGEVVHAETPAALPDNSDQKVQAYMEPMCVVTLLTPVEYMGDMIKILRDRRGEQLELTHLDEERVVLKYEIPWQEVIIDLHDVVKTRSSGFASFDYEETEKKRSDIVKVTMMLNRKPVDALTFISHRSSATTRGRQVAKKLKTVIKRQQFEVIIQASVGAKILCRERISPVRKDVLTKSGKTVGGGDETRKKKLLQKQKAGKKKLKMVGNVQLDQKAFMSILER</sequence>
<keyword evidence="4 8" id="KW-0378">Hydrolase</keyword>
<feature type="binding site" evidence="8">
    <location>
        <begin position="93"/>
        <end position="100"/>
    </location>
    <ligand>
        <name>GTP</name>
        <dbReference type="ChEBI" id="CHEBI:37565"/>
    </ligand>
</feature>
<dbReference type="NCBIfam" id="TIGR00231">
    <property type="entry name" value="small_GTP"/>
    <property type="match status" value="1"/>
</dbReference>
<dbReference type="Pfam" id="PF00009">
    <property type="entry name" value="GTP_EFTU"/>
    <property type="match status" value="1"/>
</dbReference>
<dbReference type="InterPro" id="IPR013842">
    <property type="entry name" value="LepA_CTD"/>
</dbReference>
<dbReference type="Gene3D" id="3.40.50.300">
    <property type="entry name" value="P-loop containing nucleotide triphosphate hydrolases"/>
    <property type="match status" value="1"/>
</dbReference>
<feature type="binding site" evidence="8">
    <location>
        <begin position="209"/>
        <end position="212"/>
    </location>
    <ligand>
        <name>GTP</name>
        <dbReference type="ChEBI" id="CHEBI:37565"/>
    </ligand>
</feature>
<dbReference type="SUPFAM" id="SSF50447">
    <property type="entry name" value="Translation proteins"/>
    <property type="match status" value="1"/>
</dbReference>
<comment type="catalytic activity">
    <reaction evidence="8">
        <text>GTP + H2O = GDP + phosphate + H(+)</text>
        <dbReference type="Rhea" id="RHEA:19669"/>
        <dbReference type="ChEBI" id="CHEBI:15377"/>
        <dbReference type="ChEBI" id="CHEBI:15378"/>
        <dbReference type="ChEBI" id="CHEBI:37565"/>
        <dbReference type="ChEBI" id="CHEBI:43474"/>
        <dbReference type="ChEBI" id="CHEBI:58189"/>
        <dbReference type="EC" id="3.6.5.n1"/>
    </reaction>
</comment>